<organism evidence="2 3">
    <name type="scientific">Candidatus Electrothrix communis</name>
    <dbReference type="NCBI Taxonomy" id="1859133"/>
    <lineage>
        <taxon>Bacteria</taxon>
        <taxon>Pseudomonadati</taxon>
        <taxon>Thermodesulfobacteriota</taxon>
        <taxon>Desulfobulbia</taxon>
        <taxon>Desulfobulbales</taxon>
        <taxon>Desulfobulbaceae</taxon>
        <taxon>Candidatus Electrothrix</taxon>
    </lineage>
</organism>
<dbReference type="SUPFAM" id="SSF81606">
    <property type="entry name" value="PP2C-like"/>
    <property type="match status" value="1"/>
</dbReference>
<dbReference type="PANTHER" id="PTHR47992">
    <property type="entry name" value="PROTEIN PHOSPHATASE"/>
    <property type="match status" value="1"/>
</dbReference>
<dbReference type="SMART" id="SM00332">
    <property type="entry name" value="PP2Cc"/>
    <property type="match status" value="1"/>
</dbReference>
<protein>
    <submittedName>
        <fullName evidence="2">Protein phosphatase</fullName>
        <ecNumber evidence="2">3.1.3.16</ecNumber>
    </submittedName>
</protein>
<gene>
    <name evidence="2" type="ORF">VT98_12162</name>
</gene>
<dbReference type="InterPro" id="IPR015655">
    <property type="entry name" value="PP2C"/>
</dbReference>
<dbReference type="EC" id="3.1.3.16" evidence="2"/>
<keyword evidence="3" id="KW-1185">Reference proteome</keyword>
<accession>A0A3S4TCB1</accession>
<evidence type="ECO:0000259" key="1">
    <source>
        <dbReference type="PROSITE" id="PS51746"/>
    </source>
</evidence>
<dbReference type="Proteomes" id="UP000288086">
    <property type="component" value="Unassembled WGS sequence"/>
</dbReference>
<dbReference type="InterPro" id="IPR036457">
    <property type="entry name" value="PPM-type-like_dom_sf"/>
</dbReference>
<dbReference type="InterPro" id="IPR001932">
    <property type="entry name" value="PPM-type_phosphatase-like_dom"/>
</dbReference>
<dbReference type="SMART" id="SM00331">
    <property type="entry name" value="PP2C_SIG"/>
    <property type="match status" value="1"/>
</dbReference>
<dbReference type="GO" id="GO:0004722">
    <property type="term" value="F:protein serine/threonine phosphatase activity"/>
    <property type="evidence" value="ECO:0007669"/>
    <property type="project" value="UniProtKB-EC"/>
</dbReference>
<comment type="caution">
    <text evidence="2">The sequence shown here is derived from an EMBL/GenBank/DDBJ whole genome shotgun (WGS) entry which is preliminary data.</text>
</comment>
<evidence type="ECO:0000313" key="2">
    <source>
        <dbReference type="EMBL" id="RWX47539.1"/>
    </source>
</evidence>
<proteinExistence type="predicted"/>
<reference evidence="2 3" key="1">
    <citation type="submission" date="2017-01" db="EMBL/GenBank/DDBJ databases">
        <title>The cable genome- insights into the physiology and evolution of filamentous bacteria capable of sulfide oxidation via long distance electron transfer.</title>
        <authorList>
            <person name="Schreiber L."/>
            <person name="Bjerg J.T."/>
            <person name="Boggild A."/>
            <person name="Van De Vossenberg J."/>
            <person name="Meysman F."/>
            <person name="Nielsen L.P."/>
            <person name="Schramm A."/>
            <person name="Kjeldsen K.U."/>
        </authorList>
    </citation>
    <scope>NUCLEOTIDE SEQUENCE [LARGE SCALE GENOMIC DNA]</scope>
    <source>
        <strain evidence="2">A1</strain>
    </source>
</reference>
<dbReference type="PROSITE" id="PS51746">
    <property type="entry name" value="PPM_2"/>
    <property type="match status" value="1"/>
</dbReference>
<dbReference type="Gene3D" id="3.60.40.10">
    <property type="entry name" value="PPM-type phosphatase domain"/>
    <property type="match status" value="1"/>
</dbReference>
<dbReference type="Pfam" id="PF13672">
    <property type="entry name" value="PP2C_2"/>
    <property type="match status" value="1"/>
</dbReference>
<dbReference type="EMBL" id="MTKP01000216">
    <property type="protein sequence ID" value="RWX47539.1"/>
    <property type="molecule type" value="Genomic_DNA"/>
</dbReference>
<feature type="domain" description="PPM-type phosphatase" evidence="1">
    <location>
        <begin position="8"/>
        <end position="243"/>
    </location>
</feature>
<keyword evidence="2" id="KW-0378">Hydrolase</keyword>
<dbReference type="NCBIfam" id="NF033484">
    <property type="entry name" value="Stp1_PP2C_phos"/>
    <property type="match status" value="1"/>
</dbReference>
<dbReference type="AlphaFoldDB" id="A0A3S4TCB1"/>
<dbReference type="CDD" id="cd00143">
    <property type="entry name" value="PP2Cc"/>
    <property type="match status" value="1"/>
</dbReference>
<name>A0A3S4TCB1_9BACT</name>
<evidence type="ECO:0000313" key="3">
    <source>
        <dbReference type="Proteomes" id="UP000288086"/>
    </source>
</evidence>
<sequence length="245" mass="26855">MGKIRLSAHGLTDIGLRRTSNEDNWLIRCEVGCFLVADGMGGAAAGEIASQIFMNIADQTNDRPEERTKEKAIALLKESFSTANTEIRNHAVQNPDRMGMGCTAELLLVHDRGFVLGHIGDSRSYRLRRGHLARLTKDHSLVQDQVDQGLISKDEARTHRLRNVISRAVGVNDQLEVDIIQGGLQAGDLFLLCSDGLTDMVADDEILNILLRQEVLADQVARLIELANAGGGRDNITVVLVRVDP</sequence>